<dbReference type="GO" id="GO:0030968">
    <property type="term" value="P:endoplasmic reticulum unfolded protein response"/>
    <property type="evidence" value="ECO:0007669"/>
    <property type="project" value="TreeGrafter"/>
</dbReference>
<evidence type="ECO:0000313" key="4">
    <source>
        <dbReference type="EMBL" id="VDL83217.1"/>
    </source>
</evidence>
<dbReference type="InterPro" id="IPR036322">
    <property type="entry name" value="WD40_repeat_dom_sf"/>
</dbReference>
<dbReference type="InterPro" id="IPR015943">
    <property type="entry name" value="WD40/YVTN_repeat-like_dom_sf"/>
</dbReference>
<protein>
    <submittedName>
        <fullName evidence="6">Transducin beta-like protein 2 (inferred by orthology to a human protein)</fullName>
    </submittedName>
</protein>
<dbReference type="STRING" id="27835.A0A0N4YQG0"/>
<dbReference type="PANTHER" id="PTHR44321:SF1">
    <property type="entry name" value="TRANSDUCIN BETA-LIKE PROTEIN 2"/>
    <property type="match status" value="1"/>
</dbReference>
<dbReference type="GO" id="GO:0005783">
    <property type="term" value="C:endoplasmic reticulum"/>
    <property type="evidence" value="ECO:0007669"/>
    <property type="project" value="TreeGrafter"/>
</dbReference>
<gene>
    <name evidence="4" type="ORF">NBR_LOCUS19483</name>
</gene>
<dbReference type="WBParaSite" id="NBR_0001948201-mRNA-1">
    <property type="protein sequence ID" value="NBR_0001948201-mRNA-1"/>
    <property type="gene ID" value="NBR_0001948201"/>
</dbReference>
<accession>A0A0N4YQG0</accession>
<keyword evidence="3" id="KW-1133">Transmembrane helix</keyword>
<dbReference type="Pfam" id="PF00400">
    <property type="entry name" value="WD40"/>
    <property type="match status" value="1"/>
</dbReference>
<organism evidence="6">
    <name type="scientific">Nippostrongylus brasiliensis</name>
    <name type="common">Rat hookworm</name>
    <dbReference type="NCBI Taxonomy" id="27835"/>
    <lineage>
        <taxon>Eukaryota</taxon>
        <taxon>Metazoa</taxon>
        <taxon>Ecdysozoa</taxon>
        <taxon>Nematoda</taxon>
        <taxon>Chromadorea</taxon>
        <taxon>Rhabditida</taxon>
        <taxon>Rhabditina</taxon>
        <taxon>Rhabditomorpha</taxon>
        <taxon>Strongyloidea</taxon>
        <taxon>Heligmosomidae</taxon>
        <taxon>Nippostrongylus</taxon>
    </lineage>
</organism>
<reference evidence="6" key="1">
    <citation type="submission" date="2017-02" db="UniProtKB">
        <authorList>
            <consortium name="WormBaseParasite"/>
        </authorList>
    </citation>
    <scope>IDENTIFICATION</scope>
</reference>
<sequence>MINFEEMDLPTMLSAFVGVLVILITSIIYFMKKESEHTKEEDLDDATEVAPDIGDQPNASKKASKGRNKNDQWKAKTKDASYDHPWSVTTLKGHTTNVTGMDFAQDGKKFVTVSTDRAAFLWDPRVGHFRLVVAVVSAIRTLYSFCGDVCISDVVVHLDKYD</sequence>
<feature type="transmembrane region" description="Helical" evidence="3">
    <location>
        <begin position="12"/>
        <end position="31"/>
    </location>
</feature>
<dbReference type="PROSITE" id="PS50082">
    <property type="entry name" value="WD_REPEATS_2"/>
    <property type="match status" value="1"/>
</dbReference>
<dbReference type="SMART" id="SM00320">
    <property type="entry name" value="WD40"/>
    <property type="match status" value="1"/>
</dbReference>
<dbReference type="Proteomes" id="UP000271162">
    <property type="component" value="Unassembled WGS sequence"/>
</dbReference>
<name>A0A0N4YQG0_NIPBR</name>
<evidence type="ECO:0000256" key="3">
    <source>
        <dbReference type="SAM" id="Phobius"/>
    </source>
</evidence>
<keyword evidence="3" id="KW-0812">Transmembrane</keyword>
<proteinExistence type="predicted"/>
<feature type="repeat" description="WD" evidence="1">
    <location>
        <begin position="91"/>
        <end position="123"/>
    </location>
</feature>
<feature type="compositionally biased region" description="Basic and acidic residues" evidence="2">
    <location>
        <begin position="68"/>
        <end position="79"/>
    </location>
</feature>
<dbReference type="EMBL" id="UYSL01024218">
    <property type="protein sequence ID" value="VDL83217.1"/>
    <property type="molecule type" value="Genomic_DNA"/>
</dbReference>
<keyword evidence="1" id="KW-0853">WD repeat</keyword>
<dbReference type="InterPro" id="IPR001680">
    <property type="entry name" value="WD40_rpt"/>
</dbReference>
<keyword evidence="3" id="KW-0472">Membrane</keyword>
<evidence type="ECO:0000313" key="6">
    <source>
        <dbReference type="WBParaSite" id="NBR_0001948201-mRNA-1"/>
    </source>
</evidence>
<evidence type="ECO:0000256" key="1">
    <source>
        <dbReference type="PROSITE-ProRule" id="PRU00221"/>
    </source>
</evidence>
<evidence type="ECO:0000313" key="5">
    <source>
        <dbReference type="Proteomes" id="UP000271162"/>
    </source>
</evidence>
<keyword evidence="5" id="KW-1185">Reference proteome</keyword>
<evidence type="ECO:0000256" key="2">
    <source>
        <dbReference type="SAM" id="MobiDB-lite"/>
    </source>
</evidence>
<dbReference type="Gene3D" id="2.130.10.10">
    <property type="entry name" value="YVTN repeat-like/Quinoprotein amine dehydrogenase"/>
    <property type="match status" value="1"/>
</dbReference>
<dbReference type="AlphaFoldDB" id="A0A0N4YQG0"/>
<reference evidence="4 5" key="2">
    <citation type="submission" date="2018-11" db="EMBL/GenBank/DDBJ databases">
        <authorList>
            <consortium name="Pathogen Informatics"/>
        </authorList>
    </citation>
    <scope>NUCLEOTIDE SEQUENCE [LARGE SCALE GENOMIC DNA]</scope>
</reference>
<feature type="region of interest" description="Disordered" evidence="2">
    <location>
        <begin position="40"/>
        <end position="79"/>
    </location>
</feature>
<dbReference type="PANTHER" id="PTHR44321">
    <property type="entry name" value="TRANSDUCIN BETA-LIKE PROTEIN 2"/>
    <property type="match status" value="1"/>
</dbReference>
<dbReference type="PROSITE" id="PS50294">
    <property type="entry name" value="WD_REPEATS_REGION"/>
    <property type="match status" value="1"/>
</dbReference>
<dbReference type="InterPro" id="IPR042410">
    <property type="entry name" value="WBSCR13"/>
</dbReference>
<dbReference type="SUPFAM" id="SSF50978">
    <property type="entry name" value="WD40 repeat-like"/>
    <property type="match status" value="1"/>
</dbReference>